<organism evidence="1 2">
    <name type="scientific">Cardiosporidium cionae</name>
    <dbReference type="NCBI Taxonomy" id="476202"/>
    <lineage>
        <taxon>Eukaryota</taxon>
        <taxon>Sar</taxon>
        <taxon>Alveolata</taxon>
        <taxon>Apicomplexa</taxon>
        <taxon>Aconoidasida</taxon>
        <taxon>Nephromycida</taxon>
        <taxon>Cardiosporidium</taxon>
    </lineage>
</organism>
<dbReference type="EMBL" id="JADAQX010000694">
    <property type="protein sequence ID" value="KAF8819562.1"/>
    <property type="molecule type" value="Genomic_DNA"/>
</dbReference>
<feature type="non-terminal residue" evidence="1">
    <location>
        <position position="1"/>
    </location>
</feature>
<evidence type="ECO:0000313" key="1">
    <source>
        <dbReference type="EMBL" id="KAF8819562.1"/>
    </source>
</evidence>
<name>A0ABQ7J6F9_9APIC</name>
<gene>
    <name evidence="1" type="ORF">IE077_000835</name>
</gene>
<proteinExistence type="predicted"/>
<keyword evidence="2" id="KW-1185">Reference proteome</keyword>
<comment type="caution">
    <text evidence="1">The sequence shown here is derived from an EMBL/GenBank/DDBJ whole genome shotgun (WGS) entry which is preliminary data.</text>
</comment>
<accession>A0ABQ7J6F9</accession>
<protein>
    <submittedName>
        <fullName evidence="1">Uncharacterized protein</fullName>
    </submittedName>
</protein>
<evidence type="ECO:0000313" key="2">
    <source>
        <dbReference type="Proteomes" id="UP000823046"/>
    </source>
</evidence>
<dbReference type="Proteomes" id="UP000823046">
    <property type="component" value="Unassembled WGS sequence"/>
</dbReference>
<sequence>ILQESLRLLLYKLESFLRLDPPANDRFPLPLCIIDELIDFQELGILQLLIDLCATIGISHHIEDVLCRFIDTLSARRPKCVQNLFNVGFHFSAIPHICRSLSFNEHLLPWLSFSLNSLLRSLWIKEASDKAFDTAIQNTTITPGLTAALHPALQPFTRIQKCHFYMKCLITLTCDIRDNTQYNENQDSNPVYCAETVNSLFLESLKYVHTEPSVAEFVKDVIPTMSILILEGDLKRLIEKDFQHQAEKQSKHADA</sequence>
<reference evidence="1 2" key="1">
    <citation type="journal article" date="2020" name="bioRxiv">
        <title>Metabolic contributions of an alphaproteobacterial endosymbiont in the apicomplexan Cardiosporidium cionae.</title>
        <authorList>
            <person name="Hunter E.S."/>
            <person name="Paight C.J."/>
            <person name="Lane C.E."/>
        </authorList>
    </citation>
    <scope>NUCLEOTIDE SEQUENCE [LARGE SCALE GENOMIC DNA]</scope>
    <source>
        <strain evidence="1">ESH_2018</strain>
    </source>
</reference>